<dbReference type="OrthoDB" id="142769at2"/>
<keyword evidence="8" id="KW-1185">Reference proteome</keyword>
<comment type="similarity">
    <text evidence="1">Belongs to the cytochrome P450 family.</text>
</comment>
<proteinExistence type="inferred from homology"/>
<evidence type="ECO:0000313" key="8">
    <source>
        <dbReference type="Proteomes" id="UP000287171"/>
    </source>
</evidence>
<evidence type="ECO:0000256" key="4">
    <source>
        <dbReference type="ARBA" id="ARBA00023002"/>
    </source>
</evidence>
<dbReference type="InterPro" id="IPR001128">
    <property type="entry name" value="Cyt_P450"/>
</dbReference>
<dbReference type="GO" id="GO:0020037">
    <property type="term" value="F:heme binding"/>
    <property type="evidence" value="ECO:0007669"/>
    <property type="project" value="InterPro"/>
</dbReference>
<evidence type="ECO:0000256" key="1">
    <source>
        <dbReference type="ARBA" id="ARBA00010617"/>
    </source>
</evidence>
<keyword evidence="6" id="KW-0503">Monooxygenase</keyword>
<dbReference type="RefSeq" id="WP_126629071.1">
    <property type="nucleotide sequence ID" value="NZ_BIFT01000001.1"/>
</dbReference>
<keyword evidence="5" id="KW-0408">Iron</keyword>
<evidence type="ECO:0000256" key="6">
    <source>
        <dbReference type="ARBA" id="ARBA00023033"/>
    </source>
</evidence>
<evidence type="ECO:0000313" key="7">
    <source>
        <dbReference type="EMBL" id="GCE28902.1"/>
    </source>
</evidence>
<dbReference type="EMBL" id="BIFT01000001">
    <property type="protein sequence ID" value="GCE28902.1"/>
    <property type="molecule type" value="Genomic_DNA"/>
</dbReference>
<dbReference type="SUPFAM" id="SSF48264">
    <property type="entry name" value="Cytochrome P450"/>
    <property type="match status" value="1"/>
</dbReference>
<dbReference type="PANTHER" id="PTHR46696">
    <property type="entry name" value="P450, PUTATIVE (EUROFUNG)-RELATED"/>
    <property type="match status" value="1"/>
</dbReference>
<dbReference type="Gene3D" id="1.10.630.10">
    <property type="entry name" value="Cytochrome P450"/>
    <property type="match status" value="1"/>
</dbReference>
<name>A0A402BC85_9CHLR</name>
<dbReference type="InterPro" id="IPR036396">
    <property type="entry name" value="Cyt_P450_sf"/>
</dbReference>
<dbReference type="GO" id="GO:0004497">
    <property type="term" value="F:monooxygenase activity"/>
    <property type="evidence" value="ECO:0007669"/>
    <property type="project" value="UniProtKB-KW"/>
</dbReference>
<dbReference type="FunFam" id="1.10.630.10:FF:000018">
    <property type="entry name" value="Cytochrome P450 monooxygenase"/>
    <property type="match status" value="1"/>
</dbReference>
<dbReference type="Pfam" id="PF00067">
    <property type="entry name" value="p450"/>
    <property type="match status" value="1"/>
</dbReference>
<dbReference type="InterPro" id="IPR002397">
    <property type="entry name" value="Cyt_P450_B"/>
</dbReference>
<dbReference type="AlphaFoldDB" id="A0A402BC85"/>
<protein>
    <submittedName>
        <fullName evidence="7">Cytochrome P450</fullName>
    </submittedName>
</protein>
<dbReference type="PRINTS" id="PR00359">
    <property type="entry name" value="BP450"/>
</dbReference>
<dbReference type="PANTHER" id="PTHR46696:SF1">
    <property type="entry name" value="CYTOCHROME P450 YJIB-RELATED"/>
    <property type="match status" value="1"/>
</dbReference>
<reference evidence="8" key="1">
    <citation type="submission" date="2018-12" db="EMBL/GenBank/DDBJ databases">
        <title>Tengunoibacter tsumagoiensis gen. nov., sp. nov., Dictyobacter kobayashii sp. nov., D. alpinus sp. nov., and D. joshuensis sp. nov. and description of Dictyobacteraceae fam. nov. within the order Ktedonobacterales isolated from Tengu-no-mugimeshi.</title>
        <authorList>
            <person name="Wang C.M."/>
            <person name="Zheng Y."/>
            <person name="Sakai Y."/>
            <person name="Toyoda A."/>
            <person name="Minakuchi Y."/>
            <person name="Abe K."/>
            <person name="Yokota A."/>
            <person name="Yabe S."/>
        </authorList>
    </citation>
    <scope>NUCLEOTIDE SEQUENCE [LARGE SCALE GENOMIC DNA]</scope>
    <source>
        <strain evidence="8">Uno16</strain>
    </source>
</reference>
<sequence length="402" mass="45168">MSQVASNSTELFAQVMDPANRANPYPLYERLRATPVARLDDGFYAVSTYPEIAALLHDPRAGKDQRKSEVSVGARGVSPTPPFLFLDPPEHDHLRALVMHQFTPERVNAMHNRIVGIVNELLDARRDSQELDVVDDLAYPLPVTVICEMLGVPREDEGRFHEWADILAHSLDPEPGEDMEAEALRARQEITPYMLDLVQKRREHPEDDLISALAVNNDPEGRMDDANLITTLVLLLIAGHETTVNLITNSSLTLLRNPEELARLHEQPERIIRVVEEVLRYEPPVQFAQRYALADIEIAGTTIPKGAGIRLIFGSGNRDPQQFVNPDHFDPDRPDNQHFGFGGAVHYCVGAPLARIEAQIALTALFHRLVQPRLKVDPPPYRPNAVLRGPRHLPVTFERMQS</sequence>
<evidence type="ECO:0000256" key="5">
    <source>
        <dbReference type="ARBA" id="ARBA00023004"/>
    </source>
</evidence>
<gene>
    <name evidence="7" type="ORF">KDA_43860</name>
</gene>
<dbReference type="GO" id="GO:0016705">
    <property type="term" value="F:oxidoreductase activity, acting on paired donors, with incorporation or reduction of molecular oxygen"/>
    <property type="evidence" value="ECO:0007669"/>
    <property type="project" value="InterPro"/>
</dbReference>
<keyword evidence="3" id="KW-0479">Metal-binding</keyword>
<comment type="caution">
    <text evidence="7">The sequence shown here is derived from an EMBL/GenBank/DDBJ whole genome shotgun (WGS) entry which is preliminary data.</text>
</comment>
<keyword evidence="2" id="KW-0349">Heme</keyword>
<dbReference type="Proteomes" id="UP000287171">
    <property type="component" value="Unassembled WGS sequence"/>
</dbReference>
<organism evidence="7 8">
    <name type="scientific">Dictyobacter alpinus</name>
    <dbReference type="NCBI Taxonomy" id="2014873"/>
    <lineage>
        <taxon>Bacteria</taxon>
        <taxon>Bacillati</taxon>
        <taxon>Chloroflexota</taxon>
        <taxon>Ktedonobacteria</taxon>
        <taxon>Ktedonobacterales</taxon>
        <taxon>Dictyobacteraceae</taxon>
        <taxon>Dictyobacter</taxon>
    </lineage>
</organism>
<dbReference type="CDD" id="cd20625">
    <property type="entry name" value="CYP164-like"/>
    <property type="match status" value="1"/>
</dbReference>
<evidence type="ECO:0000256" key="3">
    <source>
        <dbReference type="ARBA" id="ARBA00022723"/>
    </source>
</evidence>
<keyword evidence="4" id="KW-0560">Oxidoreductase</keyword>
<accession>A0A402BC85</accession>
<evidence type="ECO:0000256" key="2">
    <source>
        <dbReference type="ARBA" id="ARBA00022617"/>
    </source>
</evidence>
<dbReference type="GO" id="GO:0005506">
    <property type="term" value="F:iron ion binding"/>
    <property type="evidence" value="ECO:0007669"/>
    <property type="project" value="InterPro"/>
</dbReference>